<dbReference type="Pfam" id="PF02653">
    <property type="entry name" value="BPD_transp_2"/>
    <property type="match status" value="1"/>
</dbReference>
<accession>A0A840AZB8</accession>
<organism evidence="7 8">
    <name type="scientific">Kaistia hirudinis</name>
    <dbReference type="NCBI Taxonomy" id="1293440"/>
    <lineage>
        <taxon>Bacteria</taxon>
        <taxon>Pseudomonadati</taxon>
        <taxon>Pseudomonadota</taxon>
        <taxon>Alphaproteobacteria</taxon>
        <taxon>Hyphomicrobiales</taxon>
        <taxon>Kaistiaceae</taxon>
        <taxon>Kaistia</taxon>
    </lineage>
</organism>
<keyword evidence="4 6" id="KW-1133">Transmembrane helix</keyword>
<gene>
    <name evidence="7" type="ORF">GGR25_004619</name>
</gene>
<dbReference type="Proteomes" id="UP000553963">
    <property type="component" value="Unassembled WGS sequence"/>
</dbReference>
<evidence type="ECO:0000313" key="7">
    <source>
        <dbReference type="EMBL" id="MBB3933546.1"/>
    </source>
</evidence>
<feature type="transmembrane region" description="Helical" evidence="6">
    <location>
        <begin position="26"/>
        <end position="45"/>
    </location>
</feature>
<name>A0A840AZB8_9HYPH</name>
<feature type="transmembrane region" description="Helical" evidence="6">
    <location>
        <begin position="91"/>
        <end position="116"/>
    </location>
</feature>
<comment type="caution">
    <text evidence="7">The sequence shown here is derived from an EMBL/GenBank/DDBJ whole genome shotgun (WGS) entry which is preliminary data.</text>
</comment>
<feature type="transmembrane region" description="Helical" evidence="6">
    <location>
        <begin position="172"/>
        <end position="198"/>
    </location>
</feature>
<feature type="transmembrane region" description="Helical" evidence="6">
    <location>
        <begin position="128"/>
        <end position="152"/>
    </location>
</feature>
<feature type="transmembrane region" description="Helical" evidence="6">
    <location>
        <begin position="57"/>
        <end position="79"/>
    </location>
</feature>
<dbReference type="InterPro" id="IPR001851">
    <property type="entry name" value="ABC_transp_permease"/>
</dbReference>
<feature type="transmembrane region" description="Helical" evidence="6">
    <location>
        <begin position="308"/>
        <end position="327"/>
    </location>
</feature>
<dbReference type="GO" id="GO:0005886">
    <property type="term" value="C:plasma membrane"/>
    <property type="evidence" value="ECO:0007669"/>
    <property type="project" value="UniProtKB-SubCell"/>
</dbReference>
<evidence type="ECO:0000256" key="1">
    <source>
        <dbReference type="ARBA" id="ARBA00004651"/>
    </source>
</evidence>
<dbReference type="EMBL" id="JACIDS010000006">
    <property type="protein sequence ID" value="MBB3933546.1"/>
    <property type="molecule type" value="Genomic_DNA"/>
</dbReference>
<keyword evidence="2" id="KW-1003">Cell membrane</keyword>
<keyword evidence="5 6" id="KW-0472">Membrane</keyword>
<dbReference type="AlphaFoldDB" id="A0A840AZB8"/>
<proteinExistence type="predicted"/>
<reference evidence="7 8" key="1">
    <citation type="submission" date="2020-08" db="EMBL/GenBank/DDBJ databases">
        <title>Genomic Encyclopedia of Type Strains, Phase IV (KMG-IV): sequencing the most valuable type-strain genomes for metagenomic binning, comparative biology and taxonomic classification.</title>
        <authorList>
            <person name="Goeker M."/>
        </authorList>
    </citation>
    <scope>NUCLEOTIDE SEQUENCE [LARGE SCALE GENOMIC DNA]</scope>
    <source>
        <strain evidence="7 8">DSM 25966</strain>
    </source>
</reference>
<evidence type="ECO:0000313" key="8">
    <source>
        <dbReference type="Proteomes" id="UP000553963"/>
    </source>
</evidence>
<comment type="subcellular location">
    <subcellularLocation>
        <location evidence="1">Cell membrane</location>
        <topology evidence="1">Multi-pass membrane protein</topology>
    </subcellularLocation>
</comment>
<evidence type="ECO:0000256" key="4">
    <source>
        <dbReference type="ARBA" id="ARBA00022989"/>
    </source>
</evidence>
<sequence>MSSLSQPHNASIKPSPWRKFLLGNRASLGTLAVFVVMMLIFFAFAPGIFSRWPIYNSVLLTLPVALFLVVPLVFIVTVGEIDLSFPATMGFSAWIFALAVQAGFNPFIGMIGAILVGMGLGFGVGAIVVYAGLSSLVATLGMNFLLRGLIMIPTEGKSISLLGLNDTLAYKLFSSSVGGFPIQVVWALIFVIISIFLYNRHRFGVRVRAVGDNPDSAAQMGIDTKRVRVATFVFMGLGAALAGIFSTMINFTWWPSSGDAYLLPTLAAVFVGGTPTWGGVGTVAGGAMGAVIVSFIQTGIVAGGLSGFYVQFFNGLIIILSLLGHRWNQIRYR</sequence>
<protein>
    <submittedName>
        <fullName evidence="7">Simple sugar transport system permease protein</fullName>
    </submittedName>
</protein>
<evidence type="ECO:0000256" key="2">
    <source>
        <dbReference type="ARBA" id="ARBA00022475"/>
    </source>
</evidence>
<dbReference type="CDD" id="cd06579">
    <property type="entry name" value="TM_PBP1_transp_AraH_like"/>
    <property type="match status" value="1"/>
</dbReference>
<dbReference type="PANTHER" id="PTHR32196">
    <property type="entry name" value="ABC TRANSPORTER PERMEASE PROTEIN YPHD-RELATED-RELATED"/>
    <property type="match status" value="1"/>
</dbReference>
<dbReference type="RefSeq" id="WP_183401186.1">
    <property type="nucleotide sequence ID" value="NZ_JACIDS010000006.1"/>
</dbReference>
<evidence type="ECO:0000256" key="6">
    <source>
        <dbReference type="SAM" id="Phobius"/>
    </source>
</evidence>
<dbReference type="GO" id="GO:0022857">
    <property type="term" value="F:transmembrane transporter activity"/>
    <property type="evidence" value="ECO:0007669"/>
    <property type="project" value="InterPro"/>
</dbReference>
<keyword evidence="8" id="KW-1185">Reference proteome</keyword>
<feature type="transmembrane region" description="Helical" evidence="6">
    <location>
        <begin position="229"/>
        <end position="254"/>
    </location>
</feature>
<feature type="transmembrane region" description="Helical" evidence="6">
    <location>
        <begin position="284"/>
        <end position="302"/>
    </location>
</feature>
<keyword evidence="3 6" id="KW-0812">Transmembrane</keyword>
<evidence type="ECO:0000256" key="5">
    <source>
        <dbReference type="ARBA" id="ARBA00023136"/>
    </source>
</evidence>
<keyword evidence="7" id="KW-0762">Sugar transport</keyword>
<keyword evidence="7" id="KW-0813">Transport</keyword>
<evidence type="ECO:0000256" key="3">
    <source>
        <dbReference type="ARBA" id="ARBA00022692"/>
    </source>
</evidence>
<dbReference type="PANTHER" id="PTHR32196:SF72">
    <property type="entry name" value="RIBOSE IMPORT PERMEASE PROTEIN RBSC"/>
    <property type="match status" value="1"/>
</dbReference>